<accession>A0A3M6UYG3</accession>
<feature type="signal peptide" evidence="2">
    <location>
        <begin position="1"/>
        <end position="20"/>
    </location>
</feature>
<reference evidence="3 4" key="1">
    <citation type="journal article" date="2018" name="Sci. Rep.">
        <title>Comparative analysis of the Pocillopora damicornis genome highlights role of immune system in coral evolution.</title>
        <authorList>
            <person name="Cunning R."/>
            <person name="Bay R.A."/>
            <person name="Gillette P."/>
            <person name="Baker A.C."/>
            <person name="Traylor-Knowles N."/>
        </authorList>
    </citation>
    <scope>NUCLEOTIDE SEQUENCE [LARGE SCALE GENOMIC DNA]</scope>
    <source>
        <strain evidence="3">RSMAS</strain>
        <tissue evidence="3">Whole animal</tissue>
    </source>
</reference>
<evidence type="ECO:0000256" key="2">
    <source>
        <dbReference type="SAM" id="SignalP"/>
    </source>
</evidence>
<dbReference type="PANTHER" id="PTHR21472">
    <property type="entry name" value="ENDONUCLEASE DOMAIN-CONTAINING 1 PROTEIN ENDOD1"/>
    <property type="match status" value="1"/>
</dbReference>
<dbReference type="InterPro" id="IPR039015">
    <property type="entry name" value="ENDOD1"/>
</dbReference>
<dbReference type="EMBL" id="RCHS01000461">
    <property type="protein sequence ID" value="RMX58695.1"/>
    <property type="molecule type" value="Genomic_DNA"/>
</dbReference>
<dbReference type="OrthoDB" id="69221at2759"/>
<feature type="region of interest" description="Disordered" evidence="1">
    <location>
        <begin position="135"/>
        <end position="158"/>
    </location>
</feature>
<dbReference type="InterPro" id="IPR044929">
    <property type="entry name" value="DNA/RNA_non-sp_Endonuclease_sf"/>
</dbReference>
<evidence type="ECO:0000313" key="4">
    <source>
        <dbReference type="Proteomes" id="UP000275408"/>
    </source>
</evidence>
<proteinExistence type="predicted"/>
<feature type="chain" id="PRO_5018044989" evidence="2">
    <location>
        <begin position="21"/>
        <end position="158"/>
    </location>
</feature>
<dbReference type="Gene3D" id="3.40.570.10">
    <property type="entry name" value="Extracellular Endonuclease, subunit A"/>
    <property type="match status" value="1"/>
</dbReference>
<dbReference type="AlphaFoldDB" id="A0A3M6UYG3"/>
<evidence type="ECO:0000313" key="3">
    <source>
        <dbReference type="EMBL" id="RMX58695.1"/>
    </source>
</evidence>
<dbReference type="PANTHER" id="PTHR21472:SF7">
    <property type="entry name" value="ENDONUCLEASE G, MITOCHONDRIAL-LIKE ISOFORM X2"/>
    <property type="match status" value="1"/>
</dbReference>
<gene>
    <name evidence="3" type="ORF">pdam_00009488</name>
</gene>
<keyword evidence="4" id="KW-1185">Reference proteome</keyword>
<organism evidence="3 4">
    <name type="scientific">Pocillopora damicornis</name>
    <name type="common">Cauliflower coral</name>
    <name type="synonym">Millepora damicornis</name>
    <dbReference type="NCBI Taxonomy" id="46731"/>
    <lineage>
        <taxon>Eukaryota</taxon>
        <taxon>Metazoa</taxon>
        <taxon>Cnidaria</taxon>
        <taxon>Anthozoa</taxon>
        <taxon>Hexacorallia</taxon>
        <taxon>Scleractinia</taxon>
        <taxon>Astrocoeniina</taxon>
        <taxon>Pocilloporidae</taxon>
        <taxon>Pocillopora</taxon>
    </lineage>
</organism>
<protein>
    <submittedName>
        <fullName evidence="3">Uncharacterized protein</fullName>
    </submittedName>
</protein>
<sequence>MDVILVKTLLLLLIFGLIESNVVEGDPHQKKNKNGTRDGRFLIENSLRAHDMPGFRRVKGFSGKTKKSDCQNTHFKQFFPSWTPPKGLRGNQENIVLICQQKSRYNFNQKAKTYYSTLFDQGLGIPVYSAYRVTSTDTKYERRPRPTWQENKGIPKNN</sequence>
<dbReference type="Proteomes" id="UP000275408">
    <property type="component" value="Unassembled WGS sequence"/>
</dbReference>
<evidence type="ECO:0000256" key="1">
    <source>
        <dbReference type="SAM" id="MobiDB-lite"/>
    </source>
</evidence>
<comment type="caution">
    <text evidence="3">The sequence shown here is derived from an EMBL/GenBank/DDBJ whole genome shotgun (WGS) entry which is preliminary data.</text>
</comment>
<name>A0A3M6UYG3_POCDA</name>
<keyword evidence="2" id="KW-0732">Signal</keyword>